<name>A0ABT7PE57_9BACT</name>
<proteinExistence type="predicted"/>
<accession>A0ABT7PE57</accession>
<comment type="caution">
    <text evidence="2">The sequence shown here is derived from an EMBL/GenBank/DDBJ whole genome shotgun (WGS) entry which is preliminary data.</text>
</comment>
<feature type="repeat" description="TPR" evidence="1">
    <location>
        <begin position="137"/>
        <end position="170"/>
    </location>
</feature>
<dbReference type="PANTHER" id="PTHR12558:SF13">
    <property type="entry name" value="CELL DIVISION CYCLE PROTEIN 27 HOMOLOG"/>
    <property type="match status" value="1"/>
</dbReference>
<dbReference type="SUPFAM" id="SSF48452">
    <property type="entry name" value="TPR-like"/>
    <property type="match status" value="6"/>
</dbReference>
<evidence type="ECO:0000313" key="3">
    <source>
        <dbReference type="Proteomes" id="UP001239462"/>
    </source>
</evidence>
<keyword evidence="1" id="KW-0802">TPR repeat</keyword>
<feature type="repeat" description="TPR" evidence="1">
    <location>
        <begin position="396"/>
        <end position="429"/>
    </location>
</feature>
<evidence type="ECO:0000256" key="1">
    <source>
        <dbReference type="PROSITE-ProRule" id="PRU00339"/>
    </source>
</evidence>
<feature type="repeat" description="TPR" evidence="1">
    <location>
        <begin position="70"/>
        <end position="103"/>
    </location>
</feature>
<dbReference type="InterPro" id="IPR011990">
    <property type="entry name" value="TPR-like_helical_dom_sf"/>
</dbReference>
<dbReference type="InterPro" id="IPR019734">
    <property type="entry name" value="TPR_rpt"/>
</dbReference>
<dbReference type="EMBL" id="JASZZN010000002">
    <property type="protein sequence ID" value="MDM4014569.1"/>
    <property type="molecule type" value="Genomic_DNA"/>
</dbReference>
<protein>
    <submittedName>
        <fullName evidence="2">Tetratricopeptide repeat protein</fullName>
    </submittedName>
</protein>
<dbReference type="Pfam" id="PF13371">
    <property type="entry name" value="TPR_9"/>
    <property type="match status" value="1"/>
</dbReference>
<dbReference type="Pfam" id="PF13432">
    <property type="entry name" value="TPR_16"/>
    <property type="match status" value="3"/>
</dbReference>
<dbReference type="Pfam" id="PF13181">
    <property type="entry name" value="TPR_8"/>
    <property type="match status" value="1"/>
</dbReference>
<keyword evidence="3" id="KW-1185">Reference proteome</keyword>
<dbReference type="Gene3D" id="1.25.40.10">
    <property type="entry name" value="Tetratricopeptide repeat domain"/>
    <property type="match status" value="8"/>
</dbReference>
<gene>
    <name evidence="2" type="ORF">QTN89_03935</name>
</gene>
<dbReference type="PROSITE" id="PS50005">
    <property type="entry name" value="TPR"/>
    <property type="match status" value="4"/>
</dbReference>
<evidence type="ECO:0000313" key="2">
    <source>
        <dbReference type="EMBL" id="MDM4014569.1"/>
    </source>
</evidence>
<dbReference type="SMART" id="SM00028">
    <property type="entry name" value="TPR"/>
    <property type="match status" value="10"/>
</dbReference>
<feature type="repeat" description="TPR" evidence="1">
    <location>
        <begin position="36"/>
        <end position="69"/>
    </location>
</feature>
<reference evidence="2 3" key="1">
    <citation type="submission" date="2023-06" db="EMBL/GenBank/DDBJ databases">
        <title>Roseiconus lacunae JC819 isolated from Gulf of Mannar region, Tamil Nadu.</title>
        <authorList>
            <person name="Pk S."/>
            <person name="Ch S."/>
            <person name="Ch V.R."/>
        </authorList>
    </citation>
    <scope>NUCLEOTIDE SEQUENCE [LARGE SCALE GENOMIC DNA]</scope>
    <source>
        <strain evidence="2 3">JC819</strain>
    </source>
</reference>
<dbReference type="Proteomes" id="UP001239462">
    <property type="component" value="Unassembled WGS sequence"/>
</dbReference>
<sequence>MKRTVNSKLVIALSVLVAIAVISVFSLHRMQAGRTAGLFLNEARDAAAEEEYAEALRSYQSHLRLDPDSTEGLRELGELYLKIGEPSSAAEQLERLLIIKPDDRESRRMVAKALLLTGRYSDVKDHIDRLDESDEDAELQEWLGRCALGEGAYETASDRFRAALEIEPDRIDVYPMLSAAYRRQPGRESESQNVMEELTEQNPSSARAHFLKSGYHIREADVAEASGERERAREAASIARQHAMRAAELDPDKLSYLLLHASCESKLGDLDSALTLLRNAVEQHPSAAEAHLQFAKVYAIKSGAEGAASSLEQGIKDVEGPGKREMLIALANLQLDSQQLDKADVVIKQLQTFEGAEAEKGYLAARLGLQKEDFKSAIAKSKEAILKSVDRPLLLKQLHYVQGMAFRQTGDYRSAEDAFRQAISTDPNWVDPQLALVETLSLLDETEASYQALEKAVSLPGVPAAAWLAYAQATVRQTLVQNRNRRNWAKAEAVLEAAARRLPGDAQIASLKASVLSQQGDTAAAADLLQEVRSEADAPEQKLVVFISEANLAIKMKNWDRAASIIAQAENEFPGKPTIDLLKCTKAIAQDPQGANATFRRVVDQSSSMESASQRSLLGGLSALAGRFEQWDLARSVVETACQRFPKDVSLRNIACSLAVSSRDIPWLMQATEQLKSIEGESATWHLSIAQATWLVVKNENREPSESELQQIESHLEQAKTKRSDWPLPYLLEADVALSQKQNGKALHAVTTAIDQGVRTPSAIRTAVALSYEAKDYDRASELLQLIDADQITKFEGLGRTASLLSIGEKDHQAALKMARRTAADSTDAKDHLWLARLTESLLSDANPEDSETLQTEVRQAYRQALKLDPKNGLAWIGQLAFLNRYADASETEAAFKAFRQAIGDSDPFLIAQSLDALGKTERAIEWFGNAIDQTQDVTESQYQLAIDYFMSNRKYELASQRLAEFADRGDVSEPAKKWERRTRATLAIAAGNLSSREAAITLISKNLNDDPDSFEDLRLQALLYQVNGETRQAVKSWKQVAQSPSSRADDHYQYAISSFATEDWSRASEQIRLAISKTNLDAQRRLFIGTYVSWMLSRNELSEAELWIDRFEEIDDGTGAYLTLRARLNARRGRHAEAIGNLKQWIIAEDDPIRVTGRRIEAARLASQLAKLGDQATAENPVPDFEEFEDQQLRLVAEQNDSLRYYLVRSLLRRNQIDQAIRLLGDAPLKTEELSLAVPTIDAFVVSGKLSDGQLATIDSRVDSLINEYGESFALLGIKASAKKAAGDFEAAEAIYRGILEREPENAVALNNLAVQLLDQEGRVDEAASLADKAIASAGPVPALLDTRATIAIAQGESEQALQWLSKALPAGNAGPAVFLFHRAAALHKLGREAEARESFETAIRAGLNQQGLGKRERRWFESLQEA</sequence>
<dbReference type="PANTHER" id="PTHR12558">
    <property type="entry name" value="CELL DIVISION CYCLE 16,23,27"/>
    <property type="match status" value="1"/>
</dbReference>
<dbReference type="RefSeq" id="WP_289162270.1">
    <property type="nucleotide sequence ID" value="NZ_JASZZN010000002.1"/>
</dbReference>
<organism evidence="2 3">
    <name type="scientific">Roseiconus lacunae</name>
    <dbReference type="NCBI Taxonomy" id="2605694"/>
    <lineage>
        <taxon>Bacteria</taxon>
        <taxon>Pseudomonadati</taxon>
        <taxon>Planctomycetota</taxon>
        <taxon>Planctomycetia</taxon>
        <taxon>Pirellulales</taxon>
        <taxon>Pirellulaceae</taxon>
        <taxon>Roseiconus</taxon>
    </lineage>
</organism>